<evidence type="ECO:0000313" key="1">
    <source>
        <dbReference type="EMBL" id="ORY86717.1"/>
    </source>
</evidence>
<dbReference type="InParanoid" id="A0A1Y2FSZ9"/>
<organism evidence="1 2">
    <name type="scientific">Leucosporidium creatinivorum</name>
    <dbReference type="NCBI Taxonomy" id="106004"/>
    <lineage>
        <taxon>Eukaryota</taxon>
        <taxon>Fungi</taxon>
        <taxon>Dikarya</taxon>
        <taxon>Basidiomycota</taxon>
        <taxon>Pucciniomycotina</taxon>
        <taxon>Microbotryomycetes</taxon>
        <taxon>Leucosporidiales</taxon>
        <taxon>Leucosporidium</taxon>
    </lineage>
</organism>
<evidence type="ECO:0000313" key="2">
    <source>
        <dbReference type="Proteomes" id="UP000193467"/>
    </source>
</evidence>
<name>A0A1Y2FSZ9_9BASI</name>
<protein>
    <submittedName>
        <fullName evidence="1">Uncharacterized protein</fullName>
    </submittedName>
</protein>
<proteinExistence type="predicted"/>
<dbReference type="Proteomes" id="UP000193467">
    <property type="component" value="Unassembled WGS sequence"/>
</dbReference>
<dbReference type="EMBL" id="MCGR01000014">
    <property type="protein sequence ID" value="ORY86717.1"/>
    <property type="molecule type" value="Genomic_DNA"/>
</dbReference>
<dbReference type="AlphaFoldDB" id="A0A1Y2FSZ9"/>
<comment type="caution">
    <text evidence="1">The sequence shown here is derived from an EMBL/GenBank/DDBJ whole genome shotgun (WGS) entry which is preliminary data.</text>
</comment>
<sequence length="211" mass="23251">MPSSIQIHPPNSNDPSLSPEAVPYQSLLGSWQVVASTLPLWRDKKNVTITYSALPSQPQTTFDDLVSYNKRSDPVGKAVSTVRGVDRLEGGGGNGARWKWRGKGWLMVATSHWQLLGYRLLPPSSLAASASAPPSSPEFVVTFFSSSIFSPAGIDLYQRKGSIPLSDEFVEGVVEKLNEVQELKEVMQKGEGMFRIPHDPEPLERKKSRVM</sequence>
<reference evidence="1 2" key="1">
    <citation type="submission" date="2016-07" db="EMBL/GenBank/DDBJ databases">
        <title>Pervasive Adenine N6-methylation of Active Genes in Fungi.</title>
        <authorList>
            <consortium name="DOE Joint Genome Institute"/>
            <person name="Mondo S.J."/>
            <person name="Dannebaum R.O."/>
            <person name="Kuo R.C."/>
            <person name="Labutti K."/>
            <person name="Haridas S."/>
            <person name="Kuo A."/>
            <person name="Salamov A."/>
            <person name="Ahrendt S.R."/>
            <person name="Lipzen A."/>
            <person name="Sullivan W."/>
            <person name="Andreopoulos W.B."/>
            <person name="Clum A."/>
            <person name="Lindquist E."/>
            <person name="Daum C."/>
            <person name="Ramamoorthy G.K."/>
            <person name="Gryganskyi A."/>
            <person name="Culley D."/>
            <person name="Magnuson J.K."/>
            <person name="James T.Y."/>
            <person name="O'Malley M.A."/>
            <person name="Stajich J.E."/>
            <person name="Spatafora J.W."/>
            <person name="Visel A."/>
            <person name="Grigoriev I.V."/>
        </authorList>
    </citation>
    <scope>NUCLEOTIDE SEQUENCE [LARGE SCALE GENOMIC DNA]</scope>
    <source>
        <strain evidence="1 2">62-1032</strain>
    </source>
</reference>
<dbReference type="OrthoDB" id="9975758at2759"/>
<dbReference type="STRING" id="106004.A0A1Y2FSZ9"/>
<keyword evidence="2" id="KW-1185">Reference proteome</keyword>
<gene>
    <name evidence="1" type="ORF">BCR35DRAFT_351469</name>
</gene>
<accession>A0A1Y2FSZ9</accession>